<dbReference type="EMBL" id="MVGT01003295">
    <property type="protein sequence ID" value="OVA04641.1"/>
    <property type="molecule type" value="Genomic_DNA"/>
</dbReference>
<feature type="compositionally biased region" description="Basic and acidic residues" evidence="10">
    <location>
        <begin position="137"/>
        <end position="148"/>
    </location>
</feature>
<dbReference type="Proteomes" id="UP000195402">
    <property type="component" value="Unassembled WGS sequence"/>
</dbReference>
<dbReference type="FunCoup" id="A0A200Q2E8">
    <property type="interactions" value="1790"/>
</dbReference>
<keyword evidence="5" id="KW-0156">Chromatin regulator</keyword>
<dbReference type="InterPro" id="IPR013087">
    <property type="entry name" value="Znf_C2H2_type"/>
</dbReference>
<keyword evidence="9" id="KW-0479">Metal-binding</keyword>
<feature type="compositionally biased region" description="Polar residues" evidence="10">
    <location>
        <begin position="118"/>
        <end position="133"/>
    </location>
</feature>
<evidence type="ECO:0000256" key="1">
    <source>
        <dbReference type="ARBA" id="ARBA00004604"/>
    </source>
</evidence>
<feature type="region of interest" description="Disordered" evidence="10">
    <location>
        <begin position="102"/>
        <end position="264"/>
    </location>
</feature>
<dbReference type="GO" id="GO:0006325">
    <property type="term" value="P:chromatin organization"/>
    <property type="evidence" value="ECO:0007669"/>
    <property type="project" value="UniProtKB-KW"/>
</dbReference>
<dbReference type="InParanoid" id="A0A200Q2E8"/>
<feature type="compositionally biased region" description="Basic and acidic residues" evidence="10">
    <location>
        <begin position="203"/>
        <end position="215"/>
    </location>
</feature>
<accession>A0A200Q2E8</accession>
<evidence type="ECO:0000256" key="6">
    <source>
        <dbReference type="ARBA" id="ARBA00023015"/>
    </source>
</evidence>
<keyword evidence="4" id="KW-0378">Hydrolase</keyword>
<evidence type="ECO:0000256" key="2">
    <source>
        <dbReference type="ARBA" id="ARBA00006673"/>
    </source>
</evidence>
<keyword evidence="9" id="KW-0863">Zinc-finger</keyword>
<comment type="subcellular location">
    <subcellularLocation>
        <location evidence="1">Nucleus</location>
        <location evidence="1">Nucleolus</location>
    </subcellularLocation>
</comment>
<evidence type="ECO:0000256" key="10">
    <source>
        <dbReference type="SAM" id="MobiDB-lite"/>
    </source>
</evidence>
<keyword evidence="6" id="KW-0805">Transcription regulation</keyword>
<keyword evidence="13" id="KW-1185">Reference proteome</keyword>
<evidence type="ECO:0000256" key="8">
    <source>
        <dbReference type="ARBA" id="ARBA00023242"/>
    </source>
</evidence>
<organism evidence="12 13">
    <name type="scientific">Macleaya cordata</name>
    <name type="common">Five-seeded plume-poppy</name>
    <name type="synonym">Bocconia cordata</name>
    <dbReference type="NCBI Taxonomy" id="56857"/>
    <lineage>
        <taxon>Eukaryota</taxon>
        <taxon>Viridiplantae</taxon>
        <taxon>Streptophyta</taxon>
        <taxon>Embryophyta</taxon>
        <taxon>Tracheophyta</taxon>
        <taxon>Spermatophyta</taxon>
        <taxon>Magnoliopsida</taxon>
        <taxon>Ranunculales</taxon>
        <taxon>Papaveraceae</taxon>
        <taxon>Papaveroideae</taxon>
        <taxon>Macleaya</taxon>
    </lineage>
</organism>
<dbReference type="GO" id="GO:0005730">
    <property type="term" value="C:nucleolus"/>
    <property type="evidence" value="ECO:0007669"/>
    <property type="project" value="UniProtKB-SubCell"/>
</dbReference>
<reference evidence="12 13" key="1">
    <citation type="journal article" date="2017" name="Mol. Plant">
        <title>The Genome of Medicinal Plant Macleaya cordata Provides New Insights into Benzylisoquinoline Alkaloids Metabolism.</title>
        <authorList>
            <person name="Liu X."/>
            <person name="Liu Y."/>
            <person name="Huang P."/>
            <person name="Ma Y."/>
            <person name="Qing Z."/>
            <person name="Tang Q."/>
            <person name="Cao H."/>
            <person name="Cheng P."/>
            <person name="Zheng Y."/>
            <person name="Yuan Z."/>
            <person name="Zhou Y."/>
            <person name="Liu J."/>
            <person name="Tang Z."/>
            <person name="Zhuo Y."/>
            <person name="Zhang Y."/>
            <person name="Yu L."/>
            <person name="Huang J."/>
            <person name="Yang P."/>
            <person name="Peng Q."/>
            <person name="Zhang J."/>
            <person name="Jiang W."/>
            <person name="Zhang Z."/>
            <person name="Lin K."/>
            <person name="Ro D.K."/>
            <person name="Chen X."/>
            <person name="Xiong X."/>
            <person name="Shang Y."/>
            <person name="Huang S."/>
            <person name="Zeng J."/>
        </authorList>
    </citation>
    <scope>NUCLEOTIDE SEQUENCE [LARGE SCALE GENOMIC DNA]</scope>
    <source>
        <strain evidence="13">cv. BLH2017</strain>
        <tissue evidence="12">Root</tissue>
    </source>
</reference>
<feature type="compositionally biased region" description="Acidic residues" evidence="10">
    <location>
        <begin position="149"/>
        <end position="191"/>
    </location>
</feature>
<evidence type="ECO:0000259" key="11">
    <source>
        <dbReference type="PROSITE" id="PS50157"/>
    </source>
</evidence>
<dbReference type="AlphaFoldDB" id="A0A200Q2E8"/>
<evidence type="ECO:0000256" key="9">
    <source>
        <dbReference type="PROSITE-ProRule" id="PRU00042"/>
    </source>
</evidence>
<name>A0A200Q2E8_MACCD</name>
<comment type="caution">
    <text evidence="12">The sequence shown here is derived from an EMBL/GenBank/DDBJ whole genome shotgun (WGS) entry which is preliminary data.</text>
</comment>
<dbReference type="InterPro" id="IPR041232">
    <property type="entry name" value="NPL"/>
</dbReference>
<dbReference type="OrthoDB" id="2019803at2759"/>
<comment type="similarity">
    <text evidence="2">Belongs to the histone deacetylase HD2 family.</text>
</comment>
<gene>
    <name evidence="12" type="ORF">BVC80_1711g28</name>
</gene>
<dbReference type="GO" id="GO:0016787">
    <property type="term" value="F:hydrolase activity"/>
    <property type="evidence" value="ECO:0007669"/>
    <property type="project" value="UniProtKB-KW"/>
</dbReference>
<evidence type="ECO:0000256" key="7">
    <source>
        <dbReference type="ARBA" id="ARBA00023163"/>
    </source>
</evidence>
<dbReference type="Pfam" id="PF12874">
    <property type="entry name" value="zf-met"/>
    <property type="match status" value="1"/>
</dbReference>
<evidence type="ECO:0000313" key="12">
    <source>
        <dbReference type="EMBL" id="OVA04641.1"/>
    </source>
</evidence>
<keyword evidence="8" id="KW-0539">Nucleus</keyword>
<evidence type="ECO:0000256" key="4">
    <source>
        <dbReference type="ARBA" id="ARBA00022801"/>
    </source>
</evidence>
<dbReference type="Pfam" id="PF17800">
    <property type="entry name" value="NPL"/>
    <property type="match status" value="1"/>
</dbReference>
<dbReference type="FunFam" id="2.60.120.340:FF:000004">
    <property type="entry name" value="Histone deacetylase HDT1"/>
    <property type="match status" value="1"/>
</dbReference>
<dbReference type="PROSITE" id="PS50157">
    <property type="entry name" value="ZINC_FINGER_C2H2_2"/>
    <property type="match status" value="1"/>
</dbReference>
<keyword evidence="9" id="KW-0862">Zinc</keyword>
<keyword evidence="7" id="KW-0804">Transcription</keyword>
<protein>
    <submittedName>
        <fullName evidence="12">Zinc finger protein</fullName>
    </submittedName>
</protein>
<dbReference type="Gene3D" id="2.60.120.340">
    <property type="entry name" value="Nucleoplasmin core domain"/>
    <property type="match status" value="1"/>
</dbReference>
<feature type="compositionally biased region" description="Basic and acidic residues" evidence="10">
    <location>
        <begin position="107"/>
        <end position="116"/>
    </location>
</feature>
<evidence type="ECO:0000256" key="3">
    <source>
        <dbReference type="ARBA" id="ARBA00022491"/>
    </source>
</evidence>
<evidence type="ECO:0000256" key="5">
    <source>
        <dbReference type="ARBA" id="ARBA00022853"/>
    </source>
</evidence>
<dbReference type="GO" id="GO:0008270">
    <property type="term" value="F:zinc ion binding"/>
    <property type="evidence" value="ECO:0007669"/>
    <property type="project" value="UniProtKB-KW"/>
</dbReference>
<sequence>MEFWGVEVKPGQNLKVSPGEEKVLHLSQASLGEVKKDKGNDSILLHVKIDGQKLVVGTLSADNCTHISYDLVFEKEFELSHSWKNGSIYFCDSDSDLGEDYPLDLVENGKPEDVKAKPTTNKVNAAKTDSSSAKKVKLVDPKKGKKPEDDDDEDDKDADSEEDESDDEAMLDAEDDSDDEDEDGESSDEDEATPKKVQQGKKRPAESATKADKKAKLVTPQKSGADGKKGGGHTATPYPKGGKTPASGDKSKQQTPKSAGQISCKACPKTFTSETAMQSHSKAKHSGGK</sequence>
<dbReference type="PROSITE" id="PS00028">
    <property type="entry name" value="ZINC_FINGER_C2H2_1"/>
    <property type="match status" value="1"/>
</dbReference>
<dbReference type="OMA" id="YVNIDWN"/>
<feature type="domain" description="C2H2-type" evidence="11">
    <location>
        <begin position="262"/>
        <end position="289"/>
    </location>
</feature>
<keyword evidence="3" id="KW-0678">Repressor</keyword>
<evidence type="ECO:0000313" key="13">
    <source>
        <dbReference type="Proteomes" id="UP000195402"/>
    </source>
</evidence>
<proteinExistence type="inferred from homology"/>